<proteinExistence type="predicted"/>
<dbReference type="GO" id="GO:0032259">
    <property type="term" value="P:methylation"/>
    <property type="evidence" value="ECO:0007669"/>
    <property type="project" value="UniProtKB-KW"/>
</dbReference>
<accession>A0A5S9QNR4</accession>
<dbReference type="InterPro" id="IPR013216">
    <property type="entry name" value="Methyltransf_11"/>
</dbReference>
<keyword evidence="2" id="KW-0808">Transferase</keyword>
<evidence type="ECO:0000313" key="3">
    <source>
        <dbReference type="Proteomes" id="UP000434580"/>
    </source>
</evidence>
<dbReference type="OrthoDB" id="9777638at2"/>
<name>A0A5S9QNR4_9GAMM</name>
<feature type="domain" description="Methyltransferase type 11" evidence="1">
    <location>
        <begin position="54"/>
        <end position="149"/>
    </location>
</feature>
<sequence length="264" mass="29848">MITNVANYSAVDSAPNPNQWVDMMVDLPSLAPELDYIRSTMQGWLARRKPKSVLDAGCGPGVTTKELARSQVSIDKIIGMDASDRMLSYARDHNAMTNIEFQKGNIMELPFEANTFDAVRFERVLHHVERPQKALSEITRVLKPGGYLVGAESDTYQVRVHPLSELQNMAFNNAFNQGFRSEAVGRYLHEYAAKSGLMVLEHMCFSMIFHDLETIDSKFEIRRLIGESLPDNEPTDMIAALDKAQEEHNFFFSIPVYIILATKQ</sequence>
<evidence type="ECO:0000259" key="1">
    <source>
        <dbReference type="Pfam" id="PF08241"/>
    </source>
</evidence>
<dbReference type="GO" id="GO:0008757">
    <property type="term" value="F:S-adenosylmethionine-dependent methyltransferase activity"/>
    <property type="evidence" value="ECO:0007669"/>
    <property type="project" value="InterPro"/>
</dbReference>
<dbReference type="Proteomes" id="UP000434580">
    <property type="component" value="Unassembled WGS sequence"/>
</dbReference>
<keyword evidence="2" id="KW-0489">Methyltransferase</keyword>
<dbReference type="PANTHER" id="PTHR43591">
    <property type="entry name" value="METHYLTRANSFERASE"/>
    <property type="match status" value="1"/>
</dbReference>
<dbReference type="GO" id="GO:0043770">
    <property type="term" value="F:demethylmenaquinone methyltransferase activity"/>
    <property type="evidence" value="ECO:0007669"/>
    <property type="project" value="UniProtKB-EC"/>
</dbReference>
<gene>
    <name evidence="2" type="primary">menG_1</name>
    <name evidence="2" type="ORF">DPBNPPHM_02475</name>
</gene>
<protein>
    <submittedName>
        <fullName evidence="2">Demethylmenaquinone methyltransferase</fullName>
        <ecNumber evidence="2">2.1.1.163</ecNumber>
    </submittedName>
</protein>
<reference evidence="2 3" key="1">
    <citation type="submission" date="2019-11" db="EMBL/GenBank/DDBJ databases">
        <authorList>
            <person name="Holert J."/>
        </authorList>
    </citation>
    <scope>NUCLEOTIDE SEQUENCE [LARGE SCALE GENOMIC DNA]</scope>
    <source>
        <strain evidence="2">BC5_2</strain>
    </source>
</reference>
<dbReference type="EC" id="2.1.1.163" evidence="2"/>
<dbReference type="PANTHER" id="PTHR43591:SF110">
    <property type="entry name" value="RHODANESE DOMAIN-CONTAINING PROTEIN"/>
    <property type="match status" value="1"/>
</dbReference>
<evidence type="ECO:0000313" key="2">
    <source>
        <dbReference type="EMBL" id="CAA0119533.1"/>
    </source>
</evidence>
<dbReference type="Pfam" id="PF08241">
    <property type="entry name" value="Methyltransf_11"/>
    <property type="match status" value="1"/>
</dbReference>
<dbReference type="Gene3D" id="3.40.50.150">
    <property type="entry name" value="Vaccinia Virus protein VP39"/>
    <property type="match status" value="1"/>
</dbReference>
<dbReference type="EMBL" id="CACSII010000020">
    <property type="protein sequence ID" value="CAA0119533.1"/>
    <property type="molecule type" value="Genomic_DNA"/>
</dbReference>
<dbReference type="SUPFAM" id="SSF53335">
    <property type="entry name" value="S-adenosyl-L-methionine-dependent methyltransferases"/>
    <property type="match status" value="1"/>
</dbReference>
<dbReference type="InterPro" id="IPR029063">
    <property type="entry name" value="SAM-dependent_MTases_sf"/>
</dbReference>
<dbReference type="AlphaFoldDB" id="A0A5S9QNR4"/>
<dbReference type="CDD" id="cd02440">
    <property type="entry name" value="AdoMet_MTases"/>
    <property type="match status" value="1"/>
</dbReference>
<organism evidence="2 3">
    <name type="scientific">BD1-7 clade bacterium</name>
    <dbReference type="NCBI Taxonomy" id="2029982"/>
    <lineage>
        <taxon>Bacteria</taxon>
        <taxon>Pseudomonadati</taxon>
        <taxon>Pseudomonadota</taxon>
        <taxon>Gammaproteobacteria</taxon>
        <taxon>Cellvibrionales</taxon>
        <taxon>Spongiibacteraceae</taxon>
        <taxon>BD1-7 clade</taxon>
    </lineage>
</organism>